<feature type="compositionally biased region" description="Basic and acidic residues" evidence="1">
    <location>
        <begin position="409"/>
        <end position="420"/>
    </location>
</feature>
<sequence>MDFNDMEMTQVISVPEDSDDDMDREIRAVLKLHDQDAPAAFQTFNLKPGPNMVGRSRTCDVIIENYAVSKQHAVINVGGRSCTIMDLGSQNKVKIGKRTLKPNCQYNLDYGEEFTIAGLRARVLCDQNNGTNNDTGSDTCSESLLTAIEVALSLRGVLATARDRALHDLPNQGNVLACVAADWAGSHFTHTGAFTTFADGRFVYRARLNLLHLNSAAMWGPRDRDQRCCICGCPWLTLPHVYHCMPHNVQYHARHNTILNRTASRDFMVTFENRAVGDMGLYLDLVLVRSKEAIILYVTGLFEDTLDAFVTVAMPSSPTTNRWPLFSDVCIHASLSMPSSLVPSAPGTRPYLRLLKRLCDQEGVDIKTLAGSDTNEKLYLPSAASEHDVGAADAVATSVDVSDQQAAEKSQDSKTYRNEHQSSGSFNLPEMPNLDYTQTDSEQGTEPYMGAGHETERSQEGAGMVVQAAKVPASDDTPSAKDSRTCTSMQLYSDDAGEQNSRDTRKFAAADEESRLNAETQPYAECPEVSLLSSVGEGVDAAADEMERLNAPTQAYGDHESAEAERLNAPTQAYTDQDDVERLNAATQPYTANDSMDDEERLNAVTQPYATDKCDEEDKLNAVTQPYTRSVNDDEGRLNAVTQPYTTADVSQNEHERLNDITHSFNEEEDDMGKDSVCPPSQGVERHRRLLTGPSELSFVLCEASQPCQEEKEEEEDDDEFCAPTQKEESPPLKVHALLKHRRERGPAVEDDKTPPLSPKTTVDETPPASPGVVPESDPEDDGDTSMVTARHSLPLLDATSATVYEDCVTPGNGVSSPVIGIVSNRRQRRGLSLKKPTCDTVPELPSQDSPAGEDWMQQEQGSSQSKASRKLAYVTEEGKDNDLDSGAADAPLAEPLVSGVERTDGHFAASGSSPNIPVKPQESIDANKSTSAEYSEMPLLLHMSEDMDLDINATEKEDSTACDTSVEEKEPTKACESSEITATTGRPSDGRTVSKDGSKNEQEETFEKHDSANPSFENKKTSKASPREEGLADIQTVPEQACEEEEQAIENDESANDSSKSEVESGRATRKGGKKKPPARAKRCTRKAAFANDAKKPLWRTILCRHEGAAGVRMLA</sequence>
<dbReference type="VEuPathDB" id="VectorBase:LOC119163678"/>
<evidence type="ECO:0000259" key="2">
    <source>
        <dbReference type="PROSITE" id="PS50006"/>
    </source>
</evidence>
<comment type="caution">
    <text evidence="3">The sequence shown here is derived from an EMBL/GenBank/DDBJ whole genome shotgun (WGS) entry which is preliminary data.</text>
</comment>
<dbReference type="CDD" id="cd22665">
    <property type="entry name" value="FHA_MDC1"/>
    <property type="match status" value="1"/>
</dbReference>
<dbReference type="AlphaFoldDB" id="A0A9J6E6H6"/>
<feature type="compositionally biased region" description="Basic and acidic residues" evidence="1">
    <location>
        <begin position="500"/>
        <end position="516"/>
    </location>
</feature>
<feature type="compositionally biased region" description="Basic and acidic residues" evidence="1">
    <location>
        <begin position="557"/>
        <end position="566"/>
    </location>
</feature>
<dbReference type="InterPro" id="IPR008984">
    <property type="entry name" value="SMAD_FHA_dom_sf"/>
</dbReference>
<keyword evidence="4" id="KW-1185">Reference proteome</keyword>
<feature type="compositionally biased region" description="Basic residues" evidence="1">
    <location>
        <begin position="1069"/>
        <end position="1087"/>
    </location>
</feature>
<dbReference type="SUPFAM" id="SSF49879">
    <property type="entry name" value="SMAD/FHA domain"/>
    <property type="match status" value="1"/>
</dbReference>
<name>A0A9J6E6H6_RHIMP</name>
<dbReference type="Gene3D" id="2.60.200.20">
    <property type="match status" value="1"/>
</dbReference>
<feature type="compositionally biased region" description="Polar residues" evidence="1">
    <location>
        <begin position="925"/>
        <end position="934"/>
    </location>
</feature>
<feature type="region of interest" description="Disordered" evidence="1">
    <location>
        <begin position="704"/>
        <end position="787"/>
    </location>
</feature>
<accession>A0A9J6E6H6</accession>
<protein>
    <recommendedName>
        <fullName evidence="2">FHA domain-containing protein</fullName>
    </recommendedName>
</protein>
<gene>
    <name evidence="3" type="ORF">HPB51_004885</name>
</gene>
<organism evidence="3 4">
    <name type="scientific">Rhipicephalus microplus</name>
    <name type="common">Cattle tick</name>
    <name type="synonym">Boophilus microplus</name>
    <dbReference type="NCBI Taxonomy" id="6941"/>
    <lineage>
        <taxon>Eukaryota</taxon>
        <taxon>Metazoa</taxon>
        <taxon>Ecdysozoa</taxon>
        <taxon>Arthropoda</taxon>
        <taxon>Chelicerata</taxon>
        <taxon>Arachnida</taxon>
        <taxon>Acari</taxon>
        <taxon>Parasitiformes</taxon>
        <taxon>Ixodida</taxon>
        <taxon>Ixodoidea</taxon>
        <taxon>Ixodidae</taxon>
        <taxon>Rhipicephalinae</taxon>
        <taxon>Rhipicephalus</taxon>
        <taxon>Boophilus</taxon>
    </lineage>
</organism>
<dbReference type="InterPro" id="IPR000253">
    <property type="entry name" value="FHA_dom"/>
</dbReference>
<feature type="compositionally biased region" description="Acidic residues" evidence="1">
    <location>
        <begin position="711"/>
        <end position="721"/>
    </location>
</feature>
<feature type="compositionally biased region" description="Acidic residues" evidence="1">
    <location>
        <begin position="1042"/>
        <end position="1056"/>
    </location>
</feature>
<dbReference type="Pfam" id="PF00498">
    <property type="entry name" value="FHA"/>
    <property type="match status" value="1"/>
</dbReference>
<feature type="region of interest" description="Disordered" evidence="1">
    <location>
        <begin position="554"/>
        <end position="582"/>
    </location>
</feature>
<feature type="domain" description="FHA" evidence="2">
    <location>
        <begin position="51"/>
        <end position="100"/>
    </location>
</feature>
<feature type="compositionally biased region" description="Polar residues" evidence="1">
    <location>
        <begin position="435"/>
        <end position="444"/>
    </location>
</feature>
<proteinExistence type="predicted"/>
<dbReference type="VEuPathDB" id="VectorBase:LOC119168589"/>
<reference evidence="3" key="2">
    <citation type="submission" date="2021-09" db="EMBL/GenBank/DDBJ databases">
        <authorList>
            <person name="Jia N."/>
            <person name="Wang J."/>
            <person name="Shi W."/>
            <person name="Du L."/>
            <person name="Sun Y."/>
            <person name="Zhan W."/>
            <person name="Jiang J."/>
            <person name="Wang Q."/>
            <person name="Zhang B."/>
            <person name="Ji P."/>
            <person name="Sakyi L.B."/>
            <person name="Cui X."/>
            <person name="Yuan T."/>
            <person name="Jiang B."/>
            <person name="Yang W."/>
            <person name="Lam T.T.-Y."/>
            <person name="Chang Q."/>
            <person name="Ding S."/>
            <person name="Wang X."/>
            <person name="Zhu J."/>
            <person name="Ruan X."/>
            <person name="Zhao L."/>
            <person name="Wei J."/>
            <person name="Que T."/>
            <person name="Du C."/>
            <person name="Cheng J."/>
            <person name="Dai P."/>
            <person name="Han X."/>
            <person name="Huang E."/>
            <person name="Gao Y."/>
            <person name="Liu J."/>
            <person name="Shao H."/>
            <person name="Ye R."/>
            <person name="Li L."/>
            <person name="Wei W."/>
            <person name="Wang X."/>
            <person name="Wang C."/>
            <person name="Huo Q."/>
            <person name="Li W."/>
            <person name="Guo W."/>
            <person name="Chen H."/>
            <person name="Chen S."/>
            <person name="Zhou L."/>
            <person name="Zhou L."/>
            <person name="Ni X."/>
            <person name="Tian J."/>
            <person name="Zhou Y."/>
            <person name="Sheng Y."/>
            <person name="Liu T."/>
            <person name="Pan Y."/>
            <person name="Xia L."/>
            <person name="Li J."/>
            <person name="Zhao F."/>
            <person name="Cao W."/>
        </authorList>
    </citation>
    <scope>NUCLEOTIDE SEQUENCE</scope>
    <source>
        <strain evidence="3">Rmic-2018</strain>
        <tissue evidence="3">Larvae</tissue>
    </source>
</reference>
<dbReference type="EMBL" id="JABSTU010000005">
    <property type="protein sequence ID" value="KAH8029850.1"/>
    <property type="molecule type" value="Genomic_DNA"/>
</dbReference>
<feature type="region of interest" description="Disordered" evidence="1">
    <location>
        <begin position="395"/>
        <end position="453"/>
    </location>
</feature>
<evidence type="ECO:0000313" key="3">
    <source>
        <dbReference type="EMBL" id="KAH8029850.1"/>
    </source>
</evidence>
<feature type="compositionally biased region" description="Polar residues" evidence="1">
    <location>
        <begin position="858"/>
        <end position="867"/>
    </location>
</feature>
<dbReference type="SMART" id="SM00240">
    <property type="entry name" value="FHA"/>
    <property type="match status" value="1"/>
</dbReference>
<feature type="compositionally biased region" description="Basic and acidic residues" evidence="1">
    <location>
        <begin position="989"/>
        <end position="1031"/>
    </location>
</feature>
<feature type="region of interest" description="Disordered" evidence="1">
    <location>
        <begin position="665"/>
        <end position="685"/>
    </location>
</feature>
<dbReference type="PROSITE" id="PS50006">
    <property type="entry name" value="FHA_DOMAIN"/>
    <property type="match status" value="1"/>
</dbReference>
<evidence type="ECO:0000256" key="1">
    <source>
        <dbReference type="SAM" id="MobiDB-lite"/>
    </source>
</evidence>
<reference evidence="3" key="1">
    <citation type="journal article" date="2020" name="Cell">
        <title>Large-Scale Comparative Analyses of Tick Genomes Elucidate Their Genetic Diversity and Vector Capacities.</title>
        <authorList>
            <consortium name="Tick Genome and Microbiome Consortium (TIGMIC)"/>
            <person name="Jia N."/>
            <person name="Wang J."/>
            <person name="Shi W."/>
            <person name="Du L."/>
            <person name="Sun Y."/>
            <person name="Zhan W."/>
            <person name="Jiang J.F."/>
            <person name="Wang Q."/>
            <person name="Zhang B."/>
            <person name="Ji P."/>
            <person name="Bell-Sakyi L."/>
            <person name="Cui X.M."/>
            <person name="Yuan T.T."/>
            <person name="Jiang B.G."/>
            <person name="Yang W.F."/>
            <person name="Lam T.T."/>
            <person name="Chang Q.C."/>
            <person name="Ding S.J."/>
            <person name="Wang X.J."/>
            <person name="Zhu J.G."/>
            <person name="Ruan X.D."/>
            <person name="Zhao L."/>
            <person name="Wei J.T."/>
            <person name="Ye R.Z."/>
            <person name="Que T.C."/>
            <person name="Du C.H."/>
            <person name="Zhou Y.H."/>
            <person name="Cheng J.X."/>
            <person name="Dai P.F."/>
            <person name="Guo W.B."/>
            <person name="Han X.H."/>
            <person name="Huang E.J."/>
            <person name="Li L.F."/>
            <person name="Wei W."/>
            <person name="Gao Y.C."/>
            <person name="Liu J.Z."/>
            <person name="Shao H.Z."/>
            <person name="Wang X."/>
            <person name="Wang C.C."/>
            <person name="Yang T.C."/>
            <person name="Huo Q.B."/>
            <person name="Li W."/>
            <person name="Chen H.Y."/>
            <person name="Chen S.E."/>
            <person name="Zhou L.G."/>
            <person name="Ni X.B."/>
            <person name="Tian J.H."/>
            <person name="Sheng Y."/>
            <person name="Liu T."/>
            <person name="Pan Y.S."/>
            <person name="Xia L.Y."/>
            <person name="Li J."/>
            <person name="Zhao F."/>
            <person name="Cao W.C."/>
        </authorList>
    </citation>
    <scope>NUCLEOTIDE SEQUENCE</scope>
    <source>
        <strain evidence="3">Rmic-2018</strain>
    </source>
</reference>
<feature type="region of interest" description="Disordered" evidence="1">
    <location>
        <begin position="491"/>
        <end position="522"/>
    </location>
</feature>
<feature type="region of interest" description="Disordered" evidence="1">
    <location>
        <begin position="827"/>
        <end position="1091"/>
    </location>
</feature>
<dbReference type="Proteomes" id="UP000821866">
    <property type="component" value="Chromosome 3"/>
</dbReference>
<evidence type="ECO:0000313" key="4">
    <source>
        <dbReference type="Proteomes" id="UP000821866"/>
    </source>
</evidence>
<feature type="compositionally biased region" description="Basic and acidic residues" evidence="1">
    <location>
        <begin position="745"/>
        <end position="754"/>
    </location>
</feature>